<evidence type="ECO:0000259" key="6">
    <source>
        <dbReference type="Pfam" id="PF03467"/>
    </source>
</evidence>
<keyword evidence="4" id="KW-0539">Nucleus</keyword>
<accession>A0A8C6SS38</accession>
<evidence type="ECO:0000256" key="3">
    <source>
        <dbReference type="ARBA" id="ARBA00023161"/>
    </source>
</evidence>
<evidence type="ECO:0000256" key="5">
    <source>
        <dbReference type="SAM" id="MobiDB-lite"/>
    </source>
</evidence>
<dbReference type="GO" id="GO:0005730">
    <property type="term" value="C:nucleolus"/>
    <property type="evidence" value="ECO:0007669"/>
    <property type="project" value="TreeGrafter"/>
</dbReference>
<dbReference type="InterPro" id="IPR012677">
    <property type="entry name" value="Nucleotide-bd_a/b_plait_sf"/>
</dbReference>
<dbReference type="PANTHER" id="PTHR13112:SF2">
    <property type="entry name" value="REGULATOR OF NONSENSE TRANSCRIPTS 3A"/>
    <property type="match status" value="1"/>
</dbReference>
<comment type="subcellular location">
    <subcellularLocation>
        <location evidence="1">Nucleus</location>
    </subcellularLocation>
</comment>
<dbReference type="SUPFAM" id="SSF54928">
    <property type="entry name" value="RNA-binding domain, RBD"/>
    <property type="match status" value="1"/>
</dbReference>
<dbReference type="Gene3D" id="3.30.70.330">
    <property type="match status" value="1"/>
</dbReference>
<protein>
    <submittedName>
        <fullName evidence="7">UPF3A regulator of nonsense mediated mRNA decay</fullName>
    </submittedName>
</protein>
<name>A0A8C6SS38_9GOBI</name>
<dbReference type="GO" id="GO:0005737">
    <property type="term" value="C:cytoplasm"/>
    <property type="evidence" value="ECO:0007669"/>
    <property type="project" value="TreeGrafter"/>
</dbReference>
<sequence>MRSEKDQMTVSKEKSTVEIQFRDIPREQDNTSANAKQKEEKREIFTKVVIRRLPPGISKDQLEEQLSPLPSYDYFEFFSADQSLYPHLFSRAYINFKNPEDILHFRDRFDGYSMYCSYFRSRILSKKDAKAGSIEEGKQKKLSEKDIKIKVKL</sequence>
<dbReference type="Ensembl" id="ENSNMLT00000008864.1">
    <property type="protein sequence ID" value="ENSNMLP00000007796.1"/>
    <property type="gene ID" value="ENSNMLG00000005553.1"/>
</dbReference>
<feature type="compositionally biased region" description="Basic and acidic residues" evidence="5">
    <location>
        <begin position="1"/>
        <end position="29"/>
    </location>
</feature>
<evidence type="ECO:0000313" key="8">
    <source>
        <dbReference type="Proteomes" id="UP000694523"/>
    </source>
</evidence>
<reference evidence="7" key="2">
    <citation type="submission" date="2025-09" db="UniProtKB">
        <authorList>
            <consortium name="Ensembl"/>
        </authorList>
    </citation>
    <scope>IDENTIFICATION</scope>
</reference>
<evidence type="ECO:0000256" key="4">
    <source>
        <dbReference type="ARBA" id="ARBA00023242"/>
    </source>
</evidence>
<dbReference type="GO" id="GO:0042162">
    <property type="term" value="F:telomeric DNA binding"/>
    <property type="evidence" value="ECO:0007669"/>
    <property type="project" value="TreeGrafter"/>
</dbReference>
<dbReference type="Proteomes" id="UP000694523">
    <property type="component" value="Unplaced"/>
</dbReference>
<dbReference type="InterPro" id="IPR039722">
    <property type="entry name" value="Upf3"/>
</dbReference>
<evidence type="ECO:0000256" key="1">
    <source>
        <dbReference type="ARBA" id="ARBA00004123"/>
    </source>
</evidence>
<reference evidence="7" key="1">
    <citation type="submission" date="2025-08" db="UniProtKB">
        <authorList>
            <consortium name="Ensembl"/>
        </authorList>
    </citation>
    <scope>IDENTIFICATION</scope>
</reference>
<evidence type="ECO:0000313" key="7">
    <source>
        <dbReference type="Ensembl" id="ENSNMLP00000007796.1"/>
    </source>
</evidence>
<feature type="region of interest" description="Disordered" evidence="5">
    <location>
        <begin position="1"/>
        <end position="39"/>
    </location>
</feature>
<dbReference type="InterPro" id="IPR035979">
    <property type="entry name" value="RBD_domain_sf"/>
</dbReference>
<dbReference type="AlphaFoldDB" id="A0A8C6SS38"/>
<organism evidence="7 8">
    <name type="scientific">Neogobius melanostomus</name>
    <name type="common">round goby</name>
    <dbReference type="NCBI Taxonomy" id="47308"/>
    <lineage>
        <taxon>Eukaryota</taxon>
        <taxon>Metazoa</taxon>
        <taxon>Chordata</taxon>
        <taxon>Craniata</taxon>
        <taxon>Vertebrata</taxon>
        <taxon>Euteleostomi</taxon>
        <taxon>Actinopterygii</taxon>
        <taxon>Neopterygii</taxon>
        <taxon>Teleostei</taxon>
        <taxon>Neoteleostei</taxon>
        <taxon>Acanthomorphata</taxon>
        <taxon>Gobiaria</taxon>
        <taxon>Gobiiformes</taxon>
        <taxon>Gobioidei</taxon>
        <taxon>Gobiidae</taxon>
        <taxon>Benthophilinae</taxon>
        <taxon>Neogobiini</taxon>
        <taxon>Neogobius</taxon>
    </lineage>
</organism>
<comment type="similarity">
    <text evidence="2">Belongs to the RENT3 family.</text>
</comment>
<proteinExistence type="inferred from homology"/>
<keyword evidence="8" id="KW-1185">Reference proteome</keyword>
<dbReference type="GO" id="GO:0000184">
    <property type="term" value="P:nuclear-transcribed mRNA catabolic process, nonsense-mediated decay"/>
    <property type="evidence" value="ECO:0007669"/>
    <property type="project" value="UniProtKB-KW"/>
</dbReference>
<dbReference type="GO" id="GO:0045727">
    <property type="term" value="P:positive regulation of translation"/>
    <property type="evidence" value="ECO:0007669"/>
    <property type="project" value="TreeGrafter"/>
</dbReference>
<keyword evidence="3" id="KW-0866">Nonsense-mediated mRNA decay</keyword>
<dbReference type="Pfam" id="PF03467">
    <property type="entry name" value="Smg4_UPF3"/>
    <property type="match status" value="1"/>
</dbReference>
<dbReference type="InterPro" id="IPR005120">
    <property type="entry name" value="UPF3_dom"/>
</dbReference>
<dbReference type="PANTHER" id="PTHR13112">
    <property type="entry name" value="UPF3 REGULATOR OF NONSENSE TRANSCRIPTS-LIKE PROTEIN"/>
    <property type="match status" value="1"/>
</dbReference>
<feature type="domain" description="UPF3" evidence="6">
    <location>
        <begin position="46"/>
        <end position="113"/>
    </location>
</feature>
<evidence type="ECO:0000256" key="2">
    <source>
        <dbReference type="ARBA" id="ARBA00005991"/>
    </source>
</evidence>